<evidence type="ECO:0000256" key="1">
    <source>
        <dbReference type="SAM" id="Phobius"/>
    </source>
</evidence>
<gene>
    <name evidence="4" type="ORF">FHS90_000903</name>
</gene>
<feature type="chain" id="PRO_5032545214" evidence="2">
    <location>
        <begin position="34"/>
        <end position="280"/>
    </location>
</feature>
<evidence type="ECO:0000313" key="4">
    <source>
        <dbReference type="EMBL" id="MBA9076201.1"/>
    </source>
</evidence>
<dbReference type="PANTHER" id="PTHR14969:SF13">
    <property type="entry name" value="AT30094P"/>
    <property type="match status" value="1"/>
</dbReference>
<keyword evidence="1" id="KW-1133">Transmembrane helix</keyword>
<organism evidence="4 5">
    <name type="scientific">Rufibacter quisquiliarum</name>
    <dbReference type="NCBI Taxonomy" id="1549639"/>
    <lineage>
        <taxon>Bacteria</taxon>
        <taxon>Pseudomonadati</taxon>
        <taxon>Bacteroidota</taxon>
        <taxon>Cytophagia</taxon>
        <taxon>Cytophagales</taxon>
        <taxon>Hymenobacteraceae</taxon>
        <taxon>Rufibacter</taxon>
    </lineage>
</organism>
<reference evidence="4 5" key="1">
    <citation type="submission" date="2020-08" db="EMBL/GenBank/DDBJ databases">
        <title>Genomic Encyclopedia of Type Strains, Phase IV (KMG-IV): sequencing the most valuable type-strain genomes for metagenomic binning, comparative biology and taxonomic classification.</title>
        <authorList>
            <person name="Goeker M."/>
        </authorList>
    </citation>
    <scope>NUCLEOTIDE SEQUENCE [LARGE SCALE GENOMIC DNA]</scope>
    <source>
        <strain evidence="4 5">DSM 29854</strain>
    </source>
</reference>
<dbReference type="Proteomes" id="UP000563094">
    <property type="component" value="Unassembled WGS sequence"/>
</dbReference>
<dbReference type="AlphaFoldDB" id="A0A839GQT5"/>
<dbReference type="Gene3D" id="1.20.144.10">
    <property type="entry name" value="Phosphatidic acid phosphatase type 2/haloperoxidase"/>
    <property type="match status" value="1"/>
</dbReference>
<evidence type="ECO:0000313" key="5">
    <source>
        <dbReference type="Proteomes" id="UP000563094"/>
    </source>
</evidence>
<evidence type="ECO:0000256" key="2">
    <source>
        <dbReference type="SAM" id="SignalP"/>
    </source>
</evidence>
<feature type="domain" description="Phosphatidic acid phosphatase type 2/haloperoxidase" evidence="3">
    <location>
        <begin position="143"/>
        <end position="245"/>
    </location>
</feature>
<keyword evidence="1" id="KW-0812">Transmembrane</keyword>
<accession>A0A839GQT5</accession>
<dbReference type="SUPFAM" id="SSF48317">
    <property type="entry name" value="Acid phosphatase/Vanadium-dependent haloperoxidase"/>
    <property type="match status" value="1"/>
</dbReference>
<dbReference type="EMBL" id="JACJIQ010000002">
    <property type="protein sequence ID" value="MBA9076201.1"/>
    <property type="molecule type" value="Genomic_DNA"/>
</dbReference>
<dbReference type="InterPro" id="IPR036938">
    <property type="entry name" value="PAP2/HPO_sf"/>
</dbReference>
<dbReference type="RefSeq" id="WP_066835384.1">
    <property type="nucleotide sequence ID" value="NZ_JACJIQ010000002.1"/>
</dbReference>
<proteinExistence type="predicted"/>
<feature type="signal peptide" evidence="2">
    <location>
        <begin position="1"/>
        <end position="33"/>
    </location>
</feature>
<sequence>MTQIPTFNLLESLRHLALVPCLWFALLPAPALAQVTSDTLQTTVTLTEPDTTKAGVPVSTLDPALQKGALRKRLIAPAIFVGVGLLMIDNGLYDRQDFRYDFRTKPFPNFKSDVDDFLIFAPAAGLLVFDIFSSQNRHDVTRQVGLLAGSAALASALLWPLKKVTAVPRPNEENSYSFPSGHTTYAFVVATMVSREFRGKSKWIGIASYTTAGVTGMMRVLNDAHWFSDVLAGAGVGILSTNLVYLAHDRWFKNRGFNAQVVPTVMFNGTPGVAMVIPLN</sequence>
<dbReference type="SMART" id="SM00014">
    <property type="entry name" value="acidPPc"/>
    <property type="match status" value="1"/>
</dbReference>
<feature type="transmembrane region" description="Helical" evidence="1">
    <location>
        <begin position="226"/>
        <end position="247"/>
    </location>
</feature>
<keyword evidence="2" id="KW-0732">Signal</keyword>
<keyword evidence="5" id="KW-1185">Reference proteome</keyword>
<evidence type="ECO:0000259" key="3">
    <source>
        <dbReference type="SMART" id="SM00014"/>
    </source>
</evidence>
<protein>
    <submittedName>
        <fullName evidence="4">Membrane-associated phospholipid phosphatase</fullName>
    </submittedName>
</protein>
<name>A0A839GQT5_9BACT</name>
<keyword evidence="1" id="KW-0472">Membrane</keyword>
<feature type="transmembrane region" description="Helical" evidence="1">
    <location>
        <begin position="74"/>
        <end position="93"/>
    </location>
</feature>
<dbReference type="PANTHER" id="PTHR14969">
    <property type="entry name" value="SPHINGOSINE-1-PHOSPHATE PHOSPHOHYDROLASE"/>
    <property type="match status" value="1"/>
</dbReference>
<comment type="caution">
    <text evidence="4">The sequence shown here is derived from an EMBL/GenBank/DDBJ whole genome shotgun (WGS) entry which is preliminary data.</text>
</comment>
<dbReference type="InterPro" id="IPR000326">
    <property type="entry name" value="PAP2/HPO"/>
</dbReference>
<feature type="transmembrane region" description="Helical" evidence="1">
    <location>
        <begin position="144"/>
        <end position="161"/>
    </location>
</feature>
<dbReference type="Pfam" id="PF01569">
    <property type="entry name" value="PAP2"/>
    <property type="match status" value="1"/>
</dbReference>